<dbReference type="EMBL" id="BSXS01013994">
    <property type="protein sequence ID" value="GMF04731.1"/>
    <property type="molecule type" value="Genomic_DNA"/>
</dbReference>
<accession>A0ACB5U9E4</accession>
<organism evidence="1 2">
    <name type="scientific">Ambrosiozyma monospora</name>
    <name type="common">Yeast</name>
    <name type="synonym">Endomycopsis monosporus</name>
    <dbReference type="NCBI Taxonomy" id="43982"/>
    <lineage>
        <taxon>Eukaryota</taxon>
        <taxon>Fungi</taxon>
        <taxon>Dikarya</taxon>
        <taxon>Ascomycota</taxon>
        <taxon>Saccharomycotina</taxon>
        <taxon>Pichiomycetes</taxon>
        <taxon>Pichiales</taxon>
        <taxon>Pichiaceae</taxon>
        <taxon>Ambrosiozyma</taxon>
    </lineage>
</organism>
<evidence type="ECO:0000313" key="1">
    <source>
        <dbReference type="EMBL" id="GMF04731.1"/>
    </source>
</evidence>
<proteinExistence type="predicted"/>
<dbReference type="Proteomes" id="UP001165064">
    <property type="component" value="Unassembled WGS sequence"/>
</dbReference>
<evidence type="ECO:0000313" key="2">
    <source>
        <dbReference type="Proteomes" id="UP001165064"/>
    </source>
</evidence>
<sequence>MPYTSTAAVRGYDVADDSKPYECETCGKSYTKRDRLKKHIEVKHTTNIQLFICNECSKEYCSDDDLQRHLLIHTVRYKCPYCGKRHDRRDRYERHVQKCIQNAGLLPA</sequence>
<reference evidence="1" key="1">
    <citation type="submission" date="2023-04" db="EMBL/GenBank/DDBJ databases">
        <title>Ambrosiozyma monospora NBRC 10751.</title>
        <authorList>
            <person name="Ichikawa N."/>
            <person name="Sato H."/>
            <person name="Tonouchi N."/>
        </authorList>
    </citation>
    <scope>NUCLEOTIDE SEQUENCE</scope>
    <source>
        <strain evidence="1">NBRC 10751</strain>
    </source>
</reference>
<gene>
    <name evidence="1" type="ORF">Amon02_001207300</name>
</gene>
<name>A0ACB5U9E4_AMBMO</name>
<comment type="caution">
    <text evidence="1">The sequence shown here is derived from an EMBL/GenBank/DDBJ whole genome shotgun (WGS) entry which is preliminary data.</text>
</comment>
<keyword evidence="2" id="KW-1185">Reference proteome</keyword>
<protein>
    <submittedName>
        <fullName evidence="1">Unnamed protein product</fullName>
    </submittedName>
</protein>